<protein>
    <submittedName>
        <fullName evidence="1">498_t:CDS:1</fullName>
    </submittedName>
</protein>
<name>A0A9N9PJH5_9GLOM</name>
<dbReference type="EMBL" id="CAJVQA010057393">
    <property type="protein sequence ID" value="CAG8826447.1"/>
    <property type="molecule type" value="Genomic_DNA"/>
</dbReference>
<feature type="non-terminal residue" evidence="1">
    <location>
        <position position="81"/>
    </location>
</feature>
<dbReference type="Proteomes" id="UP000789759">
    <property type="component" value="Unassembled WGS sequence"/>
</dbReference>
<comment type="caution">
    <text evidence="1">The sequence shown here is derived from an EMBL/GenBank/DDBJ whole genome shotgun (WGS) entry which is preliminary data.</text>
</comment>
<dbReference type="SUPFAM" id="SSF56349">
    <property type="entry name" value="DNA breaking-rejoining enzymes"/>
    <property type="match status" value="1"/>
</dbReference>
<dbReference type="GO" id="GO:0003677">
    <property type="term" value="F:DNA binding"/>
    <property type="evidence" value="ECO:0007669"/>
    <property type="project" value="InterPro"/>
</dbReference>
<dbReference type="OrthoDB" id="2435441at2759"/>
<gene>
    <name evidence="1" type="ORF">CPELLU_LOCUS20211</name>
</gene>
<feature type="non-terminal residue" evidence="1">
    <location>
        <position position="1"/>
    </location>
</feature>
<evidence type="ECO:0000313" key="1">
    <source>
        <dbReference type="EMBL" id="CAG8826447.1"/>
    </source>
</evidence>
<keyword evidence="2" id="KW-1185">Reference proteome</keyword>
<accession>A0A9N9PJH5</accession>
<evidence type="ECO:0000313" key="2">
    <source>
        <dbReference type="Proteomes" id="UP000789759"/>
    </source>
</evidence>
<dbReference type="AlphaFoldDB" id="A0A9N9PJH5"/>
<reference evidence="1" key="1">
    <citation type="submission" date="2021-06" db="EMBL/GenBank/DDBJ databases">
        <authorList>
            <person name="Kallberg Y."/>
            <person name="Tangrot J."/>
            <person name="Rosling A."/>
        </authorList>
    </citation>
    <scope>NUCLEOTIDE SEQUENCE</scope>
    <source>
        <strain evidence="1">FL966</strain>
    </source>
</reference>
<dbReference type="InterPro" id="IPR011010">
    <property type="entry name" value="DNA_brk_join_enz"/>
</dbReference>
<proteinExistence type="predicted"/>
<sequence>LLEIDEIRFILNSLAITVENPKGLMQKIWIWLILLCCLRGGDAKRLKASWLKELDNSGMLLELPKEKNYAKGIKDLYAEFG</sequence>
<organism evidence="1 2">
    <name type="scientific">Cetraspora pellucida</name>
    <dbReference type="NCBI Taxonomy" id="1433469"/>
    <lineage>
        <taxon>Eukaryota</taxon>
        <taxon>Fungi</taxon>
        <taxon>Fungi incertae sedis</taxon>
        <taxon>Mucoromycota</taxon>
        <taxon>Glomeromycotina</taxon>
        <taxon>Glomeromycetes</taxon>
        <taxon>Diversisporales</taxon>
        <taxon>Gigasporaceae</taxon>
        <taxon>Cetraspora</taxon>
    </lineage>
</organism>